<dbReference type="EMBL" id="RPDH01000001">
    <property type="protein sequence ID" value="RPE12613.1"/>
    <property type="molecule type" value="Genomic_DNA"/>
</dbReference>
<sequence>MKKITCLVLLVAASLSTFAQSSWKSDKAHSQLKFDIQHLGVSTVSGAFSDFDATVTAAKPDFSDATIELTAQATSINTGIDKRDEHLRSADFFDVANIPTITFKSTSLKKVSNGKYKVTGDLTLHGVTKPVTLDLWYRGTIENPMSKKPTAGFRVTGNIKRSDFGVGAKFPAPMLSEQVAIIADGEFVKQ</sequence>
<dbReference type="PANTHER" id="PTHR34406">
    <property type="entry name" value="PROTEIN YCEI"/>
    <property type="match status" value="1"/>
</dbReference>
<comment type="caution">
    <text evidence="3">The sequence shown here is derived from an EMBL/GenBank/DDBJ whole genome shotgun (WGS) entry which is preliminary data.</text>
</comment>
<dbReference type="RefSeq" id="WP_123845125.1">
    <property type="nucleotide sequence ID" value="NZ_RPDH01000001.1"/>
</dbReference>
<evidence type="ECO:0000313" key="4">
    <source>
        <dbReference type="Proteomes" id="UP000278351"/>
    </source>
</evidence>
<name>A0A3N4PUY9_9BACT</name>
<dbReference type="AlphaFoldDB" id="A0A3N4PUY9"/>
<dbReference type="Proteomes" id="UP000278351">
    <property type="component" value="Unassembled WGS sequence"/>
</dbReference>
<dbReference type="SUPFAM" id="SSF101874">
    <property type="entry name" value="YceI-like"/>
    <property type="match status" value="1"/>
</dbReference>
<reference evidence="3 4" key="1">
    <citation type="submission" date="2018-11" db="EMBL/GenBank/DDBJ databases">
        <title>Chitinophaga lutea sp.nov., isolate from arsenic contaminated soil.</title>
        <authorList>
            <person name="Zong Y."/>
        </authorList>
    </citation>
    <scope>NUCLEOTIDE SEQUENCE [LARGE SCALE GENOMIC DNA]</scope>
    <source>
        <strain evidence="3 4">ZY74</strain>
    </source>
</reference>
<organism evidence="3 4">
    <name type="scientific">Chitinophaga lutea</name>
    <dbReference type="NCBI Taxonomy" id="2488634"/>
    <lineage>
        <taxon>Bacteria</taxon>
        <taxon>Pseudomonadati</taxon>
        <taxon>Bacteroidota</taxon>
        <taxon>Chitinophagia</taxon>
        <taxon>Chitinophagales</taxon>
        <taxon>Chitinophagaceae</taxon>
        <taxon>Chitinophaga</taxon>
    </lineage>
</organism>
<keyword evidence="4" id="KW-1185">Reference proteome</keyword>
<feature type="signal peptide" evidence="1">
    <location>
        <begin position="1"/>
        <end position="19"/>
    </location>
</feature>
<dbReference type="Gene3D" id="2.40.128.110">
    <property type="entry name" value="Lipid/polyisoprenoid-binding, YceI-like"/>
    <property type="match status" value="1"/>
</dbReference>
<evidence type="ECO:0000313" key="3">
    <source>
        <dbReference type="EMBL" id="RPE12613.1"/>
    </source>
</evidence>
<proteinExistence type="predicted"/>
<evidence type="ECO:0000259" key="2">
    <source>
        <dbReference type="SMART" id="SM00867"/>
    </source>
</evidence>
<keyword evidence="1" id="KW-0732">Signal</keyword>
<feature type="chain" id="PRO_5018129211" evidence="1">
    <location>
        <begin position="20"/>
        <end position="190"/>
    </location>
</feature>
<dbReference type="InterPro" id="IPR036761">
    <property type="entry name" value="TTHA0802/YceI-like_sf"/>
</dbReference>
<protein>
    <submittedName>
        <fullName evidence="3">Polyisoprenoid-binding protein</fullName>
    </submittedName>
</protein>
<dbReference type="InterPro" id="IPR007372">
    <property type="entry name" value="Lipid/polyisoprenoid-bd_YceI"/>
</dbReference>
<dbReference type="OrthoDB" id="9811006at2"/>
<evidence type="ECO:0000256" key="1">
    <source>
        <dbReference type="SAM" id="SignalP"/>
    </source>
</evidence>
<dbReference type="PANTHER" id="PTHR34406:SF1">
    <property type="entry name" value="PROTEIN YCEI"/>
    <property type="match status" value="1"/>
</dbReference>
<gene>
    <name evidence="3" type="ORF">EGT74_03430</name>
</gene>
<feature type="domain" description="Lipid/polyisoprenoid-binding YceI-like" evidence="2">
    <location>
        <begin position="22"/>
        <end position="188"/>
    </location>
</feature>
<accession>A0A3N4PUY9</accession>
<dbReference type="SMART" id="SM00867">
    <property type="entry name" value="YceI"/>
    <property type="match status" value="1"/>
</dbReference>
<dbReference type="Pfam" id="PF04264">
    <property type="entry name" value="YceI"/>
    <property type="match status" value="1"/>
</dbReference>